<comment type="caution">
    <text evidence="3">The sequence shown here is derived from an EMBL/GenBank/DDBJ whole genome shotgun (WGS) entry which is preliminary data.</text>
</comment>
<dbReference type="AlphaFoldDB" id="A0A6I4VP18"/>
<dbReference type="Proteomes" id="UP000430692">
    <property type="component" value="Unassembled WGS sequence"/>
</dbReference>
<accession>A0A6I4VP18</accession>
<name>A0A6I4VP18_9BACL</name>
<evidence type="ECO:0000313" key="4">
    <source>
        <dbReference type="Proteomes" id="UP000430692"/>
    </source>
</evidence>
<sequence>MQEETLWVGTSSHVSKLGTYLLCLLFCWLIVPIFIAIWTAFELRSIRYQLTTERLQITAGIFSKRTEQIELYRVKDLTLEYPFIYRIFSKGNILFYTSDHTLQNFSLEAISNADGVMDVVREHVELCRERKRVREVDIESL</sequence>
<protein>
    <submittedName>
        <fullName evidence="3">PH domain-containing protein</fullName>
    </submittedName>
</protein>
<dbReference type="RefSeq" id="WP_160800699.1">
    <property type="nucleotide sequence ID" value="NZ_WUUL01000003.1"/>
</dbReference>
<feature type="domain" description="YdbS-like PH" evidence="2">
    <location>
        <begin position="44"/>
        <end position="110"/>
    </location>
</feature>
<keyword evidence="1" id="KW-0812">Transmembrane</keyword>
<gene>
    <name evidence="3" type="ORF">GSM42_06310</name>
</gene>
<keyword evidence="4" id="KW-1185">Reference proteome</keyword>
<organism evidence="3 4">
    <name type="scientific">Shimazuella alba</name>
    <dbReference type="NCBI Taxonomy" id="2690964"/>
    <lineage>
        <taxon>Bacteria</taxon>
        <taxon>Bacillati</taxon>
        <taxon>Bacillota</taxon>
        <taxon>Bacilli</taxon>
        <taxon>Bacillales</taxon>
        <taxon>Thermoactinomycetaceae</taxon>
        <taxon>Shimazuella</taxon>
    </lineage>
</organism>
<evidence type="ECO:0000256" key="1">
    <source>
        <dbReference type="SAM" id="Phobius"/>
    </source>
</evidence>
<keyword evidence="1" id="KW-0472">Membrane</keyword>
<dbReference type="InterPro" id="IPR005182">
    <property type="entry name" value="YdbS-like_PH"/>
</dbReference>
<keyword evidence="1" id="KW-1133">Transmembrane helix</keyword>
<dbReference type="Pfam" id="PF03703">
    <property type="entry name" value="bPH_2"/>
    <property type="match status" value="1"/>
</dbReference>
<dbReference type="PANTHER" id="PTHR37938:SF1">
    <property type="entry name" value="BLL0215 PROTEIN"/>
    <property type="match status" value="1"/>
</dbReference>
<dbReference type="PANTHER" id="PTHR37938">
    <property type="entry name" value="BLL0215 PROTEIN"/>
    <property type="match status" value="1"/>
</dbReference>
<evidence type="ECO:0000313" key="3">
    <source>
        <dbReference type="EMBL" id="MXQ53349.1"/>
    </source>
</evidence>
<proteinExistence type="predicted"/>
<dbReference type="EMBL" id="WUUL01000003">
    <property type="protein sequence ID" value="MXQ53349.1"/>
    <property type="molecule type" value="Genomic_DNA"/>
</dbReference>
<evidence type="ECO:0000259" key="2">
    <source>
        <dbReference type="Pfam" id="PF03703"/>
    </source>
</evidence>
<feature type="transmembrane region" description="Helical" evidence="1">
    <location>
        <begin position="17"/>
        <end position="41"/>
    </location>
</feature>
<reference evidence="3 4" key="1">
    <citation type="submission" date="2019-12" db="EMBL/GenBank/DDBJ databases">
        <title>Whole-genome analyses of novel actinobacteria.</title>
        <authorList>
            <person name="Sahin N."/>
            <person name="Saygin H."/>
        </authorList>
    </citation>
    <scope>NUCLEOTIDE SEQUENCE [LARGE SCALE GENOMIC DNA]</scope>
    <source>
        <strain evidence="3 4">KC615</strain>
    </source>
</reference>